<dbReference type="PANTHER" id="PTHR14218:SF15">
    <property type="entry name" value="TRIPEPTIDYL-PEPTIDASE 1"/>
    <property type="match status" value="1"/>
</dbReference>
<comment type="caution">
    <text evidence="11">The sequence shown here is derived from an EMBL/GenBank/DDBJ whole genome shotgun (WGS) entry which is preliminary data.</text>
</comment>
<evidence type="ECO:0000256" key="3">
    <source>
        <dbReference type="ARBA" id="ARBA00022723"/>
    </source>
</evidence>
<dbReference type="SMART" id="SM00944">
    <property type="entry name" value="Pro-kuma_activ"/>
    <property type="match status" value="1"/>
</dbReference>
<keyword evidence="6" id="KW-0106">Calcium</keyword>
<dbReference type="SUPFAM" id="SSF52743">
    <property type="entry name" value="Subtilisin-like"/>
    <property type="match status" value="1"/>
</dbReference>
<dbReference type="InterPro" id="IPR050819">
    <property type="entry name" value="Tripeptidyl-peptidase_I"/>
</dbReference>
<dbReference type="PANTHER" id="PTHR14218">
    <property type="entry name" value="PROTEASE S8 TRIPEPTIDYL PEPTIDASE I CLN2"/>
    <property type="match status" value="1"/>
</dbReference>
<evidence type="ECO:0000256" key="1">
    <source>
        <dbReference type="ARBA" id="ARBA00001913"/>
    </source>
</evidence>
<dbReference type="Pfam" id="PF09286">
    <property type="entry name" value="Pro-kuma_activ"/>
    <property type="match status" value="1"/>
</dbReference>
<keyword evidence="2" id="KW-0645">Protease</keyword>
<dbReference type="Proteomes" id="UP000517916">
    <property type="component" value="Unassembled WGS sequence"/>
</dbReference>
<dbReference type="InterPro" id="IPR030400">
    <property type="entry name" value="Sedolisin_dom"/>
</dbReference>
<dbReference type="InterPro" id="IPR036852">
    <property type="entry name" value="Peptidase_S8/S53_dom_sf"/>
</dbReference>
<feature type="signal peptide" evidence="9">
    <location>
        <begin position="1"/>
        <end position="27"/>
    </location>
</feature>
<evidence type="ECO:0000256" key="5">
    <source>
        <dbReference type="ARBA" id="ARBA00022825"/>
    </source>
</evidence>
<dbReference type="SUPFAM" id="SSF54897">
    <property type="entry name" value="Protease propeptides/inhibitors"/>
    <property type="match status" value="1"/>
</dbReference>
<reference evidence="11 12" key="1">
    <citation type="submission" date="2020-08" db="EMBL/GenBank/DDBJ databases">
        <title>Genomic Encyclopedia of Archaeal and Bacterial Type Strains, Phase II (KMG-II): from individual species to whole genera.</title>
        <authorList>
            <person name="Goeker M."/>
        </authorList>
    </citation>
    <scope>NUCLEOTIDE SEQUENCE [LARGE SCALE GENOMIC DNA]</scope>
    <source>
        <strain evidence="11 12">DSM 43850</strain>
    </source>
</reference>
<dbReference type="EMBL" id="JACJID010000006">
    <property type="protein sequence ID" value="MBA8930333.1"/>
    <property type="molecule type" value="Genomic_DNA"/>
</dbReference>
<evidence type="ECO:0000256" key="7">
    <source>
        <dbReference type="ARBA" id="ARBA00023145"/>
    </source>
</evidence>
<evidence type="ECO:0000313" key="11">
    <source>
        <dbReference type="EMBL" id="MBA8930333.1"/>
    </source>
</evidence>
<dbReference type="CDD" id="cd04056">
    <property type="entry name" value="Peptidases_S53"/>
    <property type="match status" value="1"/>
</dbReference>
<gene>
    <name evidence="11" type="ORF">BC739_007566</name>
</gene>
<dbReference type="CDD" id="cd11377">
    <property type="entry name" value="Pro-peptidase_S53"/>
    <property type="match status" value="1"/>
</dbReference>
<evidence type="ECO:0000256" key="6">
    <source>
        <dbReference type="ARBA" id="ARBA00022837"/>
    </source>
</evidence>
<evidence type="ECO:0000259" key="10">
    <source>
        <dbReference type="PROSITE" id="PS51695"/>
    </source>
</evidence>
<dbReference type="PROSITE" id="PS51695">
    <property type="entry name" value="SEDOLISIN"/>
    <property type="match status" value="1"/>
</dbReference>
<evidence type="ECO:0000256" key="8">
    <source>
        <dbReference type="SAM" id="MobiDB-lite"/>
    </source>
</evidence>
<dbReference type="InterPro" id="IPR000209">
    <property type="entry name" value="Peptidase_S8/S53_dom"/>
</dbReference>
<name>A0ABR6BTT1_9PSEU</name>
<keyword evidence="12" id="KW-1185">Reference proteome</keyword>
<keyword evidence="3" id="KW-0479">Metal-binding</keyword>
<keyword evidence="7" id="KW-0865">Zymogen</keyword>
<dbReference type="PROSITE" id="PS00138">
    <property type="entry name" value="SUBTILASE_SER"/>
    <property type="match status" value="1"/>
</dbReference>
<dbReference type="Pfam" id="PF00082">
    <property type="entry name" value="Peptidase_S8"/>
    <property type="match status" value="1"/>
</dbReference>
<organism evidence="11 12">
    <name type="scientific">Kutzneria viridogrisea</name>
    <dbReference type="NCBI Taxonomy" id="47990"/>
    <lineage>
        <taxon>Bacteria</taxon>
        <taxon>Bacillati</taxon>
        <taxon>Actinomycetota</taxon>
        <taxon>Actinomycetes</taxon>
        <taxon>Pseudonocardiales</taxon>
        <taxon>Pseudonocardiaceae</taxon>
        <taxon>Kutzneria</taxon>
    </lineage>
</organism>
<sequence length="553" mass="57484">MTLPRTATAILAAVPLLVLVSGSPAQAQPRLPLIGSVVPGLERAVRTGAEQDSTRVQLAVSLRLRDEAGLDRLLADQAAGRAGYLTPEQFRDRFAPGQAEVDRVANYLRGQGLTVSGQSANRLSLTVSATAGQVRDTFGTTLSRWQDSLLHREFIAPESAPLLPVDLIGLVSDISGLDQHYVAQHRDSAPVAEPRQVGSGPAGGYTPAELRSGYNLNTVLGTDQDGAGQSLAVLAYGRYEQANIDTFTRNYALNASTPVHKPISGGGDATSTAQAETELDIEVAQAIAPKAALTVYSAPNTAAGEIDMWNAVVADKVPVVSLSWGLCEYDRSPGSMAAVDAVAKQAAAQGMTIFAPSGDAGAYDCERDANTTHAADLAVDFPGSSPYVTSVGGTRLTLDANGARSAETAWNQGGGWAGGGGESTVFDRPSWQPGTGKRQVPDVSATASGGQYSVYRQGKWGTSGGTSASTPLWAGLLTLVNQRAAASGQPPVGTLNPKLYALAGRGLHDITEGENRHYPAATGYDMATGWGSPDGQALTDALINPLSRLLHGR</sequence>
<keyword evidence="4" id="KW-0378">Hydrolase</keyword>
<feature type="chain" id="PRO_5046854750" evidence="9">
    <location>
        <begin position="28"/>
        <end position="553"/>
    </location>
</feature>
<feature type="domain" description="Peptidase S53" evidence="10">
    <location>
        <begin position="204"/>
        <end position="545"/>
    </location>
</feature>
<dbReference type="InterPro" id="IPR023828">
    <property type="entry name" value="Peptidase_S8_Ser-AS"/>
</dbReference>
<protein>
    <submittedName>
        <fullName evidence="11">Kumamolisin</fullName>
    </submittedName>
</protein>
<dbReference type="InterPro" id="IPR015366">
    <property type="entry name" value="S53_propep"/>
</dbReference>
<keyword evidence="5" id="KW-0720">Serine protease</keyword>
<evidence type="ECO:0000256" key="9">
    <source>
        <dbReference type="SAM" id="SignalP"/>
    </source>
</evidence>
<comment type="cofactor">
    <cofactor evidence="1">
        <name>Ca(2+)</name>
        <dbReference type="ChEBI" id="CHEBI:29108"/>
    </cofactor>
</comment>
<feature type="region of interest" description="Disordered" evidence="8">
    <location>
        <begin position="188"/>
        <end position="208"/>
    </location>
</feature>
<accession>A0ABR6BTT1</accession>
<evidence type="ECO:0000256" key="2">
    <source>
        <dbReference type="ARBA" id="ARBA00022670"/>
    </source>
</evidence>
<proteinExistence type="predicted"/>
<evidence type="ECO:0000313" key="12">
    <source>
        <dbReference type="Proteomes" id="UP000517916"/>
    </source>
</evidence>
<evidence type="ECO:0000256" key="4">
    <source>
        <dbReference type="ARBA" id="ARBA00022801"/>
    </source>
</evidence>
<dbReference type="RefSeq" id="WP_025354892.1">
    <property type="nucleotide sequence ID" value="NZ_BAAABQ010000025.1"/>
</dbReference>
<dbReference type="Gene3D" id="3.40.50.200">
    <property type="entry name" value="Peptidase S8/S53 domain"/>
    <property type="match status" value="1"/>
</dbReference>
<keyword evidence="9" id="KW-0732">Signal</keyword>